<dbReference type="EMBL" id="JAKELL010000049">
    <property type="protein sequence ID" value="KAH8987194.1"/>
    <property type="molecule type" value="Genomic_DNA"/>
</dbReference>
<accession>A0AAD4LH06</accession>
<evidence type="ECO:0000313" key="2">
    <source>
        <dbReference type="Proteomes" id="UP001201163"/>
    </source>
</evidence>
<dbReference type="Proteomes" id="UP001201163">
    <property type="component" value="Unassembled WGS sequence"/>
</dbReference>
<reference evidence="1" key="1">
    <citation type="submission" date="2022-01" db="EMBL/GenBank/DDBJ databases">
        <title>Comparative genomics reveals a dynamic genome evolution in the ectomycorrhizal milk-cap (Lactarius) mushrooms.</title>
        <authorList>
            <consortium name="DOE Joint Genome Institute"/>
            <person name="Lebreton A."/>
            <person name="Tang N."/>
            <person name="Kuo A."/>
            <person name="LaButti K."/>
            <person name="Drula E."/>
            <person name="Barry K."/>
            <person name="Clum A."/>
            <person name="Lipzen A."/>
            <person name="Mousain D."/>
            <person name="Ng V."/>
            <person name="Wang R."/>
            <person name="Wang X."/>
            <person name="Dai Y."/>
            <person name="Henrissat B."/>
            <person name="Grigoriev I.V."/>
            <person name="Guerin-Laguette A."/>
            <person name="Yu F."/>
            <person name="Martin F.M."/>
        </authorList>
    </citation>
    <scope>NUCLEOTIDE SEQUENCE</scope>
    <source>
        <strain evidence="1">QP</strain>
    </source>
</reference>
<dbReference type="AlphaFoldDB" id="A0AAD4LH06"/>
<protein>
    <submittedName>
        <fullName evidence="1">Uncharacterized protein</fullName>
    </submittedName>
</protein>
<comment type="caution">
    <text evidence="1">The sequence shown here is derived from an EMBL/GenBank/DDBJ whole genome shotgun (WGS) entry which is preliminary data.</text>
</comment>
<keyword evidence="2" id="KW-1185">Reference proteome</keyword>
<evidence type="ECO:0000313" key="1">
    <source>
        <dbReference type="EMBL" id="KAH8987194.1"/>
    </source>
</evidence>
<name>A0AAD4LH06_9AGAM</name>
<sequence length="108" mass="11486">MTDVCLCLSDLPLFMETNIVALLAVDIAGEKVVTDILTKFILDKTPQSHCNYPAHSVPTCIDGNPCRFRCIDGFTPSPPSNPTTCVCSAPNVVCNCKCVAPGTCPTPI</sequence>
<organism evidence="1 2">
    <name type="scientific">Lactarius akahatsu</name>
    <dbReference type="NCBI Taxonomy" id="416441"/>
    <lineage>
        <taxon>Eukaryota</taxon>
        <taxon>Fungi</taxon>
        <taxon>Dikarya</taxon>
        <taxon>Basidiomycota</taxon>
        <taxon>Agaricomycotina</taxon>
        <taxon>Agaricomycetes</taxon>
        <taxon>Russulales</taxon>
        <taxon>Russulaceae</taxon>
        <taxon>Lactarius</taxon>
    </lineage>
</organism>
<proteinExistence type="predicted"/>
<gene>
    <name evidence="1" type="ORF">EDB92DRAFT_1801480</name>
</gene>